<protein>
    <submittedName>
        <fullName evidence="2">Uncharacterized protein</fullName>
    </submittedName>
</protein>
<organism evidence="2 3">
    <name type="scientific">Vespula squamosa</name>
    <name type="common">Southern yellow jacket</name>
    <name type="synonym">Wasp</name>
    <dbReference type="NCBI Taxonomy" id="30214"/>
    <lineage>
        <taxon>Eukaryota</taxon>
        <taxon>Metazoa</taxon>
        <taxon>Ecdysozoa</taxon>
        <taxon>Arthropoda</taxon>
        <taxon>Hexapoda</taxon>
        <taxon>Insecta</taxon>
        <taxon>Pterygota</taxon>
        <taxon>Neoptera</taxon>
        <taxon>Endopterygota</taxon>
        <taxon>Hymenoptera</taxon>
        <taxon>Apocrita</taxon>
        <taxon>Aculeata</taxon>
        <taxon>Vespoidea</taxon>
        <taxon>Vespidae</taxon>
        <taxon>Vespinae</taxon>
        <taxon>Vespula</taxon>
    </lineage>
</organism>
<dbReference type="AlphaFoldDB" id="A0ABD2BA08"/>
<comment type="caution">
    <text evidence="2">The sequence shown here is derived from an EMBL/GenBank/DDBJ whole genome shotgun (WGS) entry which is preliminary data.</text>
</comment>
<evidence type="ECO:0000256" key="1">
    <source>
        <dbReference type="SAM" id="MobiDB-lite"/>
    </source>
</evidence>
<gene>
    <name evidence="2" type="ORF">V1478_005825</name>
</gene>
<evidence type="ECO:0000313" key="3">
    <source>
        <dbReference type="Proteomes" id="UP001607302"/>
    </source>
</evidence>
<dbReference type="EMBL" id="JAUDFV010000130">
    <property type="protein sequence ID" value="KAL2729535.1"/>
    <property type="molecule type" value="Genomic_DNA"/>
</dbReference>
<feature type="region of interest" description="Disordered" evidence="1">
    <location>
        <begin position="59"/>
        <end position="103"/>
    </location>
</feature>
<reference evidence="2 3" key="1">
    <citation type="journal article" date="2024" name="Ann. Entomol. Soc. Am.">
        <title>Genomic analyses of the southern and eastern yellowjacket wasps (Hymenoptera: Vespidae) reveal evolutionary signatures of social life.</title>
        <authorList>
            <person name="Catto M.A."/>
            <person name="Caine P.B."/>
            <person name="Orr S.E."/>
            <person name="Hunt B.G."/>
            <person name="Goodisman M.A.D."/>
        </authorList>
    </citation>
    <scope>NUCLEOTIDE SEQUENCE [LARGE SCALE GENOMIC DNA]</scope>
    <source>
        <strain evidence="2">233</strain>
        <tissue evidence="2">Head and thorax</tissue>
    </source>
</reference>
<name>A0ABD2BA08_VESSQ</name>
<proteinExistence type="predicted"/>
<evidence type="ECO:0000313" key="2">
    <source>
        <dbReference type="EMBL" id="KAL2729535.1"/>
    </source>
</evidence>
<keyword evidence="3" id="KW-1185">Reference proteome</keyword>
<accession>A0ABD2BA08</accession>
<sequence length="218" mass="24386">MSIKNYSNSIGDDALTAVNVSVLSENCRRCRQQWRCTAVPVGIPGAFISRRDSFLETPLSRTDDADVGPSRKRGRDNAAPNSHLTPRDSSTREPGIPDGLVHHPREGIERRWRVTVARLVPQNVLPCRKDQRLHRELPRTGILGSKNIVGGIRAWEEVQETRRSGMSVCKGKDPRNEAYDDIGACIVRGKIYNFVNSTSQGASIDISKIFLYPKYSRT</sequence>
<dbReference type="Proteomes" id="UP001607302">
    <property type="component" value="Unassembled WGS sequence"/>
</dbReference>